<feature type="chain" id="PRO_5035443252" evidence="2">
    <location>
        <begin position="26"/>
        <end position="174"/>
    </location>
</feature>
<feature type="region of interest" description="Disordered" evidence="1">
    <location>
        <begin position="145"/>
        <end position="174"/>
    </location>
</feature>
<evidence type="ECO:0000256" key="1">
    <source>
        <dbReference type="SAM" id="MobiDB-lite"/>
    </source>
</evidence>
<dbReference type="AlphaFoldDB" id="A0A8J9YIA8"/>
<evidence type="ECO:0000313" key="4">
    <source>
        <dbReference type="Proteomes" id="UP000838878"/>
    </source>
</evidence>
<dbReference type="EMBL" id="OV170227">
    <property type="protein sequence ID" value="CAH0728846.1"/>
    <property type="molecule type" value="Genomic_DNA"/>
</dbReference>
<organism evidence="3 4">
    <name type="scientific">Brenthis ino</name>
    <name type="common">lesser marbled fritillary</name>
    <dbReference type="NCBI Taxonomy" id="405034"/>
    <lineage>
        <taxon>Eukaryota</taxon>
        <taxon>Metazoa</taxon>
        <taxon>Ecdysozoa</taxon>
        <taxon>Arthropoda</taxon>
        <taxon>Hexapoda</taxon>
        <taxon>Insecta</taxon>
        <taxon>Pterygota</taxon>
        <taxon>Neoptera</taxon>
        <taxon>Endopterygota</taxon>
        <taxon>Lepidoptera</taxon>
        <taxon>Glossata</taxon>
        <taxon>Ditrysia</taxon>
        <taxon>Papilionoidea</taxon>
        <taxon>Nymphalidae</taxon>
        <taxon>Heliconiinae</taxon>
        <taxon>Argynnini</taxon>
        <taxon>Brenthis</taxon>
    </lineage>
</organism>
<proteinExistence type="predicted"/>
<feature type="non-terminal residue" evidence="3">
    <location>
        <position position="174"/>
    </location>
</feature>
<protein>
    <submittedName>
        <fullName evidence="3">Uncharacterized protein</fullName>
    </submittedName>
</protein>
<sequence length="174" mass="20359">MNYFAKVTALVAVLVITALVDETKADPSTLKAILNEEYYLGSGADHSKHSFNNRDKELDFTEEENKIVQDVFSPDYYEPNIILDFRYMKSGGRGYARSDGGQILILPKRHHMPSLYNNYDTLIEYLRLKNLEEANRHLLFEADNHRHHQQNSRSEHQHSRSEAKKEHTEHHKKH</sequence>
<dbReference type="Proteomes" id="UP000838878">
    <property type="component" value="Chromosome 7"/>
</dbReference>
<dbReference type="OrthoDB" id="7460055at2759"/>
<reference evidence="3" key="1">
    <citation type="submission" date="2021-12" db="EMBL/GenBank/DDBJ databases">
        <authorList>
            <person name="Martin H S."/>
        </authorList>
    </citation>
    <scope>NUCLEOTIDE SEQUENCE</scope>
</reference>
<gene>
    <name evidence="3" type="ORF">BINO364_LOCUS14017</name>
</gene>
<feature type="compositionally biased region" description="Basic and acidic residues" evidence="1">
    <location>
        <begin position="153"/>
        <end position="174"/>
    </location>
</feature>
<keyword evidence="4" id="KW-1185">Reference proteome</keyword>
<feature type="signal peptide" evidence="2">
    <location>
        <begin position="1"/>
        <end position="25"/>
    </location>
</feature>
<evidence type="ECO:0000313" key="3">
    <source>
        <dbReference type="EMBL" id="CAH0728846.1"/>
    </source>
</evidence>
<evidence type="ECO:0000256" key="2">
    <source>
        <dbReference type="SAM" id="SignalP"/>
    </source>
</evidence>
<accession>A0A8J9YIA8</accession>
<keyword evidence="2" id="KW-0732">Signal</keyword>
<name>A0A8J9YIA8_9NEOP</name>